<reference evidence="1" key="2">
    <citation type="journal article" date="2021" name="PeerJ">
        <title>Extensive microbial diversity within the chicken gut microbiome revealed by metagenomics and culture.</title>
        <authorList>
            <person name="Gilroy R."/>
            <person name="Ravi A."/>
            <person name="Getino M."/>
            <person name="Pursley I."/>
            <person name="Horton D.L."/>
            <person name="Alikhan N.F."/>
            <person name="Baker D."/>
            <person name="Gharbi K."/>
            <person name="Hall N."/>
            <person name="Watson M."/>
            <person name="Adriaenssens E.M."/>
            <person name="Foster-Nyarko E."/>
            <person name="Jarju S."/>
            <person name="Secka A."/>
            <person name="Antonio M."/>
            <person name="Oren A."/>
            <person name="Chaudhuri R.R."/>
            <person name="La Ragione R."/>
            <person name="Hildebrand F."/>
            <person name="Pallen M.J."/>
        </authorList>
    </citation>
    <scope>NUCLEOTIDE SEQUENCE</scope>
    <source>
        <strain evidence="1">CHK33-4379</strain>
    </source>
</reference>
<evidence type="ECO:0000313" key="1">
    <source>
        <dbReference type="EMBL" id="HIT59440.1"/>
    </source>
</evidence>
<gene>
    <name evidence="1" type="ORF">IAC39_07005</name>
</gene>
<protein>
    <submittedName>
        <fullName evidence="1">Uncharacterized protein</fullName>
    </submittedName>
</protein>
<accession>A0A9D1GVV0</accession>
<organism evidence="1 2">
    <name type="scientific">Candidatus Faeciplasma pullistercoris</name>
    <dbReference type="NCBI Taxonomy" id="2840800"/>
    <lineage>
        <taxon>Bacteria</taxon>
        <taxon>Bacillati</taxon>
        <taxon>Bacillota</taxon>
        <taxon>Clostridia</taxon>
        <taxon>Eubacteriales</taxon>
        <taxon>Oscillospiraceae</taxon>
        <taxon>Oscillospiraceae incertae sedis</taxon>
        <taxon>Candidatus Faeciplasma</taxon>
    </lineage>
</organism>
<reference evidence="1" key="1">
    <citation type="submission" date="2020-10" db="EMBL/GenBank/DDBJ databases">
        <authorList>
            <person name="Gilroy R."/>
        </authorList>
    </citation>
    <scope>NUCLEOTIDE SEQUENCE</scope>
    <source>
        <strain evidence="1">CHK33-4379</strain>
    </source>
</reference>
<dbReference type="EMBL" id="DVLL01000021">
    <property type="protein sequence ID" value="HIT59440.1"/>
    <property type="molecule type" value="Genomic_DNA"/>
</dbReference>
<comment type="caution">
    <text evidence="1">The sequence shown here is derived from an EMBL/GenBank/DDBJ whole genome shotgun (WGS) entry which is preliminary data.</text>
</comment>
<name>A0A9D1GVV0_9FIRM</name>
<proteinExistence type="predicted"/>
<dbReference type="AlphaFoldDB" id="A0A9D1GVV0"/>
<dbReference type="Proteomes" id="UP000824136">
    <property type="component" value="Unassembled WGS sequence"/>
</dbReference>
<evidence type="ECO:0000313" key="2">
    <source>
        <dbReference type="Proteomes" id="UP000824136"/>
    </source>
</evidence>
<dbReference type="SUPFAM" id="SSF57783">
    <property type="entry name" value="Zinc beta-ribbon"/>
    <property type="match status" value="1"/>
</dbReference>
<sequence length="281" mass="32342">MWNVKEAEEYFYAETSNAEISEIALAETKDSYFDHINCFRIVTTAGHVFYIFNGDATLTNIYPARPDESLDECYYKHVGFIAEYASKAIEQNFVLNFIKDTSVFPILDRRMHEISADITLEKNASQLSGLANQIRECYIILTDYLMNKARSHNPEFKNDNFKDNLAEFLAYILPGKQSETRRNVINTIAQKGWKMNAELVHKDSVTVFDILISFNILQLVVSSVSNVIVGNNMPFNKIKCPRCKNEDHIMQQDSESLDYKYICKNCGYVFDVPLDSIIKEI</sequence>